<name>A0ABS5KP08_9ACTN</name>
<feature type="domain" description="TubC N-terminal docking" evidence="3">
    <location>
        <begin position="6"/>
        <end position="55"/>
    </location>
</feature>
<gene>
    <name evidence="4" type="ORF">KGQ19_12950</name>
</gene>
<dbReference type="SUPFAM" id="SSF52777">
    <property type="entry name" value="CoA-dependent acyltransferases"/>
    <property type="match status" value="2"/>
</dbReference>
<evidence type="ECO:0000259" key="3">
    <source>
        <dbReference type="Pfam" id="PF18563"/>
    </source>
</evidence>
<evidence type="ECO:0000313" key="4">
    <source>
        <dbReference type="EMBL" id="MBS2547775.1"/>
    </source>
</evidence>
<evidence type="ECO:0000259" key="2">
    <source>
        <dbReference type="Pfam" id="PF00668"/>
    </source>
</evidence>
<protein>
    <recommendedName>
        <fullName evidence="6">Condensation domain-containing protein</fullName>
    </recommendedName>
</protein>
<dbReference type="EMBL" id="JAAFYZ010000034">
    <property type="protein sequence ID" value="MBS2547775.1"/>
    <property type="molecule type" value="Genomic_DNA"/>
</dbReference>
<dbReference type="Gene3D" id="3.30.559.10">
    <property type="entry name" value="Chloramphenicol acetyltransferase-like domain"/>
    <property type="match status" value="1"/>
</dbReference>
<dbReference type="Pfam" id="PF18563">
    <property type="entry name" value="TubC_N"/>
    <property type="match status" value="1"/>
</dbReference>
<accession>A0ABS5KP08</accession>
<dbReference type="Proteomes" id="UP000730482">
    <property type="component" value="Unassembled WGS sequence"/>
</dbReference>
<evidence type="ECO:0008006" key="6">
    <source>
        <dbReference type="Google" id="ProtNLM"/>
    </source>
</evidence>
<dbReference type="PANTHER" id="PTHR45527:SF1">
    <property type="entry name" value="FATTY ACID SYNTHASE"/>
    <property type="match status" value="1"/>
</dbReference>
<sequence length="524" mass="56936">METTAEEFLDRLRALDVRLEPSGDGGLRYDAPAGALTGELLTQLRRRRGGLLACLGGPPDRLPEVVASEAATVQQAGLAAYSRDAPLPHVLNVGTKMTITGHLDPVALETALAALVARHEGMRTRIVSDGSDGAGWRQDVLAPVARTLPVEDLSDLNEAACAARVAEICREEVNKPFDIGVSTEPRFRLLRLASECWVLLNTVHHVATDGWSFTVQQRDLAELYRAALTGTPSGLAEVWAQPRDYARRQLEWPLDPATVEHRLDYWRGVLDGSPLRIDLPTDRPRGDGSVPMTGRGRTSASAMPGATRAAVEALARARRTTPFGVTAAAGAVLLAGLTGQRDLVMQFPYANRDDEIFADTVMFSATSLALRLRLDRAPAFADLVDQASRAVWGAIDNLLPLGRILADLKEHGVPDVPERFRVIAVHQNSIELGIDLPGLTVVTEDLPTDTARADLTFGVAPYPDPADGYRVFAEHPLDLWDAETVDEWMRTYAAIVAKACRAPDTPLEHLVLEACPTPKPCYWV</sequence>
<dbReference type="InterPro" id="IPR001242">
    <property type="entry name" value="Condensation_dom"/>
</dbReference>
<dbReference type="InterPro" id="IPR023213">
    <property type="entry name" value="CAT-like_dom_sf"/>
</dbReference>
<feature type="domain" description="Condensation" evidence="2">
    <location>
        <begin position="75"/>
        <end position="510"/>
    </location>
</feature>
<feature type="region of interest" description="Disordered" evidence="1">
    <location>
        <begin position="277"/>
        <end position="303"/>
    </location>
</feature>
<reference evidence="4 5" key="1">
    <citation type="submission" date="2020-02" db="EMBL/GenBank/DDBJ databases">
        <title>Acidophilic actinobacteria isolated from forest soil.</title>
        <authorList>
            <person name="Golinska P."/>
        </authorList>
    </citation>
    <scope>NUCLEOTIDE SEQUENCE [LARGE SCALE GENOMIC DNA]</scope>
    <source>
        <strain evidence="4 5">NL8</strain>
    </source>
</reference>
<organism evidence="4 5">
    <name type="scientific">Catenulispora pinistramenti</name>
    <dbReference type="NCBI Taxonomy" id="2705254"/>
    <lineage>
        <taxon>Bacteria</taxon>
        <taxon>Bacillati</taxon>
        <taxon>Actinomycetota</taxon>
        <taxon>Actinomycetes</taxon>
        <taxon>Catenulisporales</taxon>
        <taxon>Catenulisporaceae</taxon>
        <taxon>Catenulispora</taxon>
    </lineage>
</organism>
<comment type="caution">
    <text evidence="4">The sequence shown here is derived from an EMBL/GenBank/DDBJ whole genome shotgun (WGS) entry which is preliminary data.</text>
</comment>
<dbReference type="PANTHER" id="PTHR45527">
    <property type="entry name" value="NONRIBOSOMAL PEPTIDE SYNTHETASE"/>
    <property type="match status" value="1"/>
</dbReference>
<dbReference type="InterPro" id="IPR044894">
    <property type="entry name" value="TubC_N_sf"/>
</dbReference>
<evidence type="ECO:0000256" key="1">
    <source>
        <dbReference type="SAM" id="MobiDB-lite"/>
    </source>
</evidence>
<proteinExistence type="predicted"/>
<dbReference type="Pfam" id="PF00668">
    <property type="entry name" value="Condensation"/>
    <property type="match status" value="1"/>
</dbReference>
<dbReference type="RefSeq" id="WP_212009356.1">
    <property type="nucleotide sequence ID" value="NZ_JAAFYZ010000034.1"/>
</dbReference>
<dbReference type="Gene3D" id="1.10.10.1830">
    <property type="entry name" value="Non-ribosomal peptide synthase, adenylation domain"/>
    <property type="match status" value="1"/>
</dbReference>
<dbReference type="InterPro" id="IPR041464">
    <property type="entry name" value="TubC_N"/>
</dbReference>
<keyword evidence="5" id="KW-1185">Reference proteome</keyword>
<evidence type="ECO:0000313" key="5">
    <source>
        <dbReference type="Proteomes" id="UP000730482"/>
    </source>
</evidence>
<dbReference type="Gene3D" id="3.30.559.30">
    <property type="entry name" value="Nonribosomal peptide synthetase, condensation domain"/>
    <property type="match status" value="1"/>
</dbReference>